<name>A0A2S0NAX1_9HYPH</name>
<keyword evidence="2" id="KW-1185">Reference proteome</keyword>
<sequence length="190" mass="21000">MSGCGMTDRRRRLFEFDYPATTWTAPPTCTALILTPGGRMARVDIVFLDPLGKPTQDNVAGFPCIKVHVGFYGGGDGGISEWVWGLIDTGVSRIRMDPGLCERFGTKLEGTFSGVLIRDATRYLARVSVDLSRNYDLNVDAEVLSLVRDYERVPTRVILGRAFLSRCQFVWDGAGQRYHLDFPEADAAGA</sequence>
<evidence type="ECO:0000313" key="1">
    <source>
        <dbReference type="EMBL" id="AVO45319.1"/>
    </source>
</evidence>
<dbReference type="Gene3D" id="2.40.70.10">
    <property type="entry name" value="Acid Proteases"/>
    <property type="match status" value="1"/>
</dbReference>
<gene>
    <name evidence="1" type="ORF">C6569_09755</name>
</gene>
<dbReference type="InterPro" id="IPR021109">
    <property type="entry name" value="Peptidase_aspartic_dom_sf"/>
</dbReference>
<dbReference type="EMBL" id="CP027668">
    <property type="protein sequence ID" value="AVO45319.1"/>
    <property type="molecule type" value="Genomic_DNA"/>
</dbReference>
<accession>A0A2S0NAX1</accession>
<protein>
    <submittedName>
        <fullName evidence="1">Uncharacterized protein</fullName>
    </submittedName>
</protein>
<dbReference type="KEGG" id="phr:C6569_09755"/>
<reference evidence="1 2" key="1">
    <citation type="submission" date="2018-03" db="EMBL/GenBank/DDBJ databases">
        <title>Genome sequencing of Phreatobacter sp.</title>
        <authorList>
            <person name="Kim S.-J."/>
            <person name="Heo J."/>
            <person name="Kwon S.-W."/>
        </authorList>
    </citation>
    <scope>NUCLEOTIDE SEQUENCE [LARGE SCALE GENOMIC DNA]</scope>
    <source>
        <strain evidence="1 2">S-12</strain>
    </source>
</reference>
<evidence type="ECO:0000313" key="2">
    <source>
        <dbReference type="Proteomes" id="UP000237889"/>
    </source>
</evidence>
<dbReference type="AlphaFoldDB" id="A0A2S0NAX1"/>
<organism evidence="1 2">
    <name type="scientific">Phreatobacter cathodiphilus</name>
    <dbReference type="NCBI Taxonomy" id="1868589"/>
    <lineage>
        <taxon>Bacteria</taxon>
        <taxon>Pseudomonadati</taxon>
        <taxon>Pseudomonadota</taxon>
        <taxon>Alphaproteobacteria</taxon>
        <taxon>Hyphomicrobiales</taxon>
        <taxon>Phreatobacteraceae</taxon>
        <taxon>Phreatobacter</taxon>
    </lineage>
</organism>
<proteinExistence type="predicted"/>
<dbReference type="Proteomes" id="UP000237889">
    <property type="component" value="Chromosome"/>
</dbReference>